<reference evidence="1" key="1">
    <citation type="submission" date="2013-09" db="EMBL/GenBank/DDBJ databases">
        <title>Complete nucleotide sequence of Streptomyces linear plasmid pFRL2.</title>
        <authorList>
            <person name="Chen Z."/>
            <person name="Fang P."/>
            <person name="Qin Z."/>
        </authorList>
    </citation>
    <scope>NUCLEOTIDE SEQUENCE</scope>
    <source>
        <plasmid evidence="1">pFRL2</plasmid>
    </source>
</reference>
<dbReference type="EMBL" id="KF602047">
    <property type="protein sequence ID" value="AHE38714.1"/>
    <property type="molecule type" value="Genomic_DNA"/>
</dbReference>
<proteinExistence type="predicted"/>
<accession>V9Z3Z3</accession>
<dbReference type="AlphaFoldDB" id="V9Z3Z3"/>
<evidence type="ECO:0000313" key="1">
    <source>
        <dbReference type="EMBL" id="AHE38714.1"/>
    </source>
</evidence>
<protein>
    <recommendedName>
        <fullName evidence="2">HNH endonuclease</fullName>
    </recommendedName>
</protein>
<organism evidence="1">
    <name type="scientific">Streptomyces sp. FR1</name>
    <dbReference type="NCBI Taxonomy" id="349971"/>
    <lineage>
        <taxon>Bacteria</taxon>
        <taxon>Bacillati</taxon>
        <taxon>Actinomycetota</taxon>
        <taxon>Actinomycetes</taxon>
        <taxon>Kitasatosporales</taxon>
        <taxon>Streptomycetaceae</taxon>
        <taxon>Streptomyces</taxon>
    </lineage>
</organism>
<sequence>MPIRPENVLRYPPDWPEISLAIKERAGWRCECEGECGRGTHPGRCPNVHEGEAYGTGSVVILTTAHLDHTPENVDPANLRAMCQGCHLHYDAGHHAVTRAQTRARALADAGQLAVDIGAAATPVMPPTRPQTLPTVPAPATEQLLLDLPEPLEGTRP</sequence>
<evidence type="ECO:0008006" key="2">
    <source>
        <dbReference type="Google" id="ProtNLM"/>
    </source>
</evidence>
<gene>
    <name evidence="1" type="ORF">pFRL2_39c</name>
</gene>
<keyword evidence="1" id="KW-0614">Plasmid</keyword>
<geneLocation type="plasmid" evidence="1">
    <name>pFRL2</name>
</geneLocation>
<name>V9Z3Z3_9ACTN</name>